<dbReference type="PROSITE" id="PS01090">
    <property type="entry name" value="TATD_2"/>
    <property type="match status" value="1"/>
</dbReference>
<feature type="binding site" evidence="3">
    <location>
        <position position="97"/>
    </location>
    <ligand>
        <name>a divalent metal cation</name>
        <dbReference type="ChEBI" id="CHEBI:60240"/>
        <label>1</label>
    </ligand>
</feature>
<keyword evidence="2" id="KW-0378">Hydrolase</keyword>
<dbReference type="RefSeq" id="WP_154457125.1">
    <property type="nucleotide sequence ID" value="NZ_VUMV01000002.1"/>
</dbReference>
<feature type="binding site" evidence="3">
    <location>
        <position position="8"/>
    </location>
    <ligand>
        <name>a divalent metal cation</name>
        <dbReference type="ChEBI" id="CHEBI:60240"/>
        <label>1</label>
    </ligand>
</feature>
<dbReference type="GO" id="GO:0046872">
    <property type="term" value="F:metal ion binding"/>
    <property type="evidence" value="ECO:0007669"/>
    <property type="project" value="UniProtKB-KW"/>
</dbReference>
<dbReference type="PIRSF" id="PIRSF005902">
    <property type="entry name" value="DNase_TatD"/>
    <property type="match status" value="1"/>
</dbReference>
<dbReference type="Pfam" id="PF01026">
    <property type="entry name" value="TatD_DNase"/>
    <property type="match status" value="1"/>
</dbReference>
<dbReference type="GO" id="GO:0016788">
    <property type="term" value="F:hydrolase activity, acting on ester bonds"/>
    <property type="evidence" value="ECO:0007669"/>
    <property type="project" value="InterPro"/>
</dbReference>
<evidence type="ECO:0000256" key="1">
    <source>
        <dbReference type="ARBA" id="ARBA00022723"/>
    </source>
</evidence>
<feature type="binding site" evidence="3">
    <location>
        <position position="210"/>
    </location>
    <ligand>
        <name>a divalent metal cation</name>
        <dbReference type="ChEBI" id="CHEBI:60240"/>
        <label>1</label>
    </ligand>
</feature>
<gene>
    <name evidence="4" type="ORF">FYJ60_03090</name>
</gene>
<dbReference type="InterPro" id="IPR032466">
    <property type="entry name" value="Metal_Hydrolase"/>
</dbReference>
<name>A0A7X2P6U7_9FIRM</name>
<organism evidence="4 5">
    <name type="scientific">Bilifractor porci</name>
    <dbReference type="NCBI Taxonomy" id="2606636"/>
    <lineage>
        <taxon>Bacteria</taxon>
        <taxon>Bacillati</taxon>
        <taxon>Bacillota</taxon>
        <taxon>Clostridia</taxon>
        <taxon>Lachnospirales</taxon>
        <taxon>Lachnospiraceae</taxon>
        <taxon>Bilifractor</taxon>
    </lineage>
</organism>
<dbReference type="NCBIfam" id="TIGR00010">
    <property type="entry name" value="YchF/TatD family DNA exonuclease"/>
    <property type="match status" value="1"/>
</dbReference>
<evidence type="ECO:0000313" key="4">
    <source>
        <dbReference type="EMBL" id="MST81302.1"/>
    </source>
</evidence>
<dbReference type="InterPro" id="IPR001130">
    <property type="entry name" value="TatD-like"/>
</dbReference>
<proteinExistence type="predicted"/>
<dbReference type="Gene3D" id="3.20.20.140">
    <property type="entry name" value="Metal-dependent hydrolases"/>
    <property type="match status" value="1"/>
</dbReference>
<dbReference type="GO" id="GO:0004536">
    <property type="term" value="F:DNA nuclease activity"/>
    <property type="evidence" value="ECO:0007669"/>
    <property type="project" value="InterPro"/>
</dbReference>
<dbReference type="EMBL" id="VUMV01000002">
    <property type="protein sequence ID" value="MST81302.1"/>
    <property type="molecule type" value="Genomic_DNA"/>
</dbReference>
<dbReference type="SUPFAM" id="SSF51556">
    <property type="entry name" value="Metallo-dependent hydrolases"/>
    <property type="match status" value="1"/>
</dbReference>
<dbReference type="InterPro" id="IPR018228">
    <property type="entry name" value="DNase_TatD-rel_CS"/>
</dbReference>
<evidence type="ECO:0000256" key="2">
    <source>
        <dbReference type="ARBA" id="ARBA00022801"/>
    </source>
</evidence>
<dbReference type="Proteomes" id="UP000466864">
    <property type="component" value="Unassembled WGS sequence"/>
</dbReference>
<dbReference type="PANTHER" id="PTHR46124">
    <property type="entry name" value="D-AMINOACYL-TRNA DEACYLASE"/>
    <property type="match status" value="1"/>
</dbReference>
<reference evidence="4 5" key="1">
    <citation type="submission" date="2019-08" db="EMBL/GenBank/DDBJ databases">
        <title>In-depth cultivation of the pig gut microbiome towards novel bacterial diversity and tailored functional studies.</title>
        <authorList>
            <person name="Wylensek D."/>
            <person name="Hitch T.C.A."/>
            <person name="Clavel T."/>
        </authorList>
    </citation>
    <scope>NUCLEOTIDE SEQUENCE [LARGE SCALE GENOMIC DNA]</scope>
    <source>
        <strain evidence="4 5">Oil+RF-744-WCA-WT-13</strain>
    </source>
</reference>
<dbReference type="AlphaFoldDB" id="A0A7X2P6U7"/>
<keyword evidence="5" id="KW-1185">Reference proteome</keyword>
<evidence type="ECO:0000256" key="3">
    <source>
        <dbReference type="PIRSR" id="PIRSR005902-1"/>
    </source>
</evidence>
<dbReference type="InterPro" id="IPR015991">
    <property type="entry name" value="TatD/YcfH-like"/>
</dbReference>
<dbReference type="FunFam" id="3.20.20.140:FF:000005">
    <property type="entry name" value="TatD family hydrolase"/>
    <property type="match status" value="1"/>
</dbReference>
<comment type="caution">
    <text evidence="4">The sequence shown here is derived from an EMBL/GenBank/DDBJ whole genome shotgun (WGS) entry which is preliminary data.</text>
</comment>
<feature type="binding site" evidence="3">
    <location>
        <position position="135"/>
    </location>
    <ligand>
        <name>a divalent metal cation</name>
        <dbReference type="ChEBI" id="CHEBI:60240"/>
        <label>2</label>
    </ligand>
</feature>
<protein>
    <submittedName>
        <fullName evidence="4">TatD family deoxyribonuclease</fullName>
    </submittedName>
</protein>
<evidence type="ECO:0000313" key="5">
    <source>
        <dbReference type="Proteomes" id="UP000466864"/>
    </source>
</evidence>
<dbReference type="CDD" id="cd01310">
    <property type="entry name" value="TatD_DNAse"/>
    <property type="match status" value="1"/>
</dbReference>
<dbReference type="PANTHER" id="PTHR46124:SF2">
    <property type="entry name" value="D-AMINOACYL-TRNA DEACYLASE"/>
    <property type="match status" value="1"/>
</dbReference>
<keyword evidence="1 3" id="KW-0479">Metal-binding</keyword>
<feature type="binding site" evidence="3">
    <location>
        <position position="6"/>
    </location>
    <ligand>
        <name>a divalent metal cation</name>
        <dbReference type="ChEBI" id="CHEBI:60240"/>
        <label>1</label>
    </ligand>
</feature>
<accession>A0A7X2P6U7</accession>
<sequence length="266" mass="30390">MIFDTHTHYDDEAFQPDRAELMQKLRENGIGKAVNASSDWESLENTRILADQYDFIFAAYGLHPENLDSVPEGMTEAQALEAIRELLRTPKAAAVGEIGLDYYWEKDPAKQERQKHWFRLQLQVAREEKFPVIIHSRDAAEDTLRIAKEEKLGEIGGVIHCFSYSREIAAEYLKMGMFLGIGGVVTYKNSRKLKETVEMAPLEQLVLETDCPYLTPVPNRGQRNSSLNLPYVIQAIAQIKGLPAEEVENTTWENAHRLYRMDDFGL</sequence>
<feature type="binding site" evidence="3">
    <location>
        <position position="160"/>
    </location>
    <ligand>
        <name>a divalent metal cation</name>
        <dbReference type="ChEBI" id="CHEBI:60240"/>
        <label>2</label>
    </ligand>
</feature>